<sequence>MKTEIKVGKKLTIRIPKGIAEELNIHEGDRLLLIAKEDKIILKVIRDPIWLAINGKKFAKISLDEIEKISEEEQKEYESTN</sequence>
<dbReference type="Pfam" id="PF04014">
    <property type="entry name" value="MazE_antitoxin"/>
    <property type="match status" value="1"/>
</dbReference>
<dbReference type="InterPro" id="IPR037914">
    <property type="entry name" value="SpoVT-AbrB_sf"/>
</dbReference>
<dbReference type="EMBL" id="AP031322">
    <property type="protein sequence ID" value="BFH73732.1"/>
    <property type="molecule type" value="Genomic_DNA"/>
</dbReference>
<dbReference type="GeneID" id="92354630"/>
<accession>A0AAT9GSY1</accession>
<dbReference type="KEGG" id="sjv:SJAV_16760"/>
<evidence type="ECO:0000259" key="1">
    <source>
        <dbReference type="SMART" id="SM00966"/>
    </source>
</evidence>
<dbReference type="RefSeq" id="WP_369609303.1">
    <property type="nucleotide sequence ID" value="NZ_AP031322.1"/>
</dbReference>
<evidence type="ECO:0000313" key="2">
    <source>
        <dbReference type="EMBL" id="BFH73732.1"/>
    </source>
</evidence>
<dbReference type="SMART" id="SM00966">
    <property type="entry name" value="SpoVT_AbrB"/>
    <property type="match status" value="1"/>
</dbReference>
<proteinExistence type="predicted"/>
<organism evidence="2">
    <name type="scientific">Sulfurisphaera javensis</name>
    <dbReference type="NCBI Taxonomy" id="2049879"/>
    <lineage>
        <taxon>Archaea</taxon>
        <taxon>Thermoproteota</taxon>
        <taxon>Thermoprotei</taxon>
        <taxon>Sulfolobales</taxon>
        <taxon>Sulfolobaceae</taxon>
        <taxon>Sulfurisphaera</taxon>
    </lineage>
</organism>
<gene>
    <name evidence="2" type="ORF">SJAV_16760</name>
</gene>
<dbReference type="PANTHER" id="PTHR34860">
    <property type="entry name" value="REPRESSOR-LIKE PROTEIN SSO7C3"/>
    <property type="match status" value="1"/>
</dbReference>
<dbReference type="AlphaFoldDB" id="A0AAT9GSY1"/>
<dbReference type="InterPro" id="IPR007159">
    <property type="entry name" value="SpoVT-AbrB_dom"/>
</dbReference>
<name>A0AAT9GSY1_9CREN</name>
<protein>
    <recommendedName>
        <fullName evidence="1">SpoVT-AbrB domain-containing protein</fullName>
    </recommendedName>
</protein>
<dbReference type="SUPFAM" id="SSF89447">
    <property type="entry name" value="AbrB/MazE/MraZ-like"/>
    <property type="match status" value="1"/>
</dbReference>
<dbReference type="NCBIfam" id="TIGR01439">
    <property type="entry name" value="lp_hng_hel_AbrB"/>
    <property type="match status" value="1"/>
</dbReference>
<dbReference type="PANTHER" id="PTHR34860:SF7">
    <property type="entry name" value="TRANSCRIPTION REGULATOR, SPOVT_ABRB FAMILY"/>
    <property type="match status" value="1"/>
</dbReference>
<dbReference type="Gene3D" id="2.10.260.10">
    <property type="match status" value="1"/>
</dbReference>
<dbReference type="GO" id="GO:0003677">
    <property type="term" value="F:DNA binding"/>
    <property type="evidence" value="ECO:0007669"/>
    <property type="project" value="InterPro"/>
</dbReference>
<dbReference type="InterPro" id="IPR052975">
    <property type="entry name" value="Repressor-like_regulatory"/>
</dbReference>
<reference evidence="2" key="1">
    <citation type="submission" date="2024-03" db="EMBL/GenBank/DDBJ databases">
        <title>Complete genome sequence of Sulfurisphaera javensis strain KD-1.</title>
        <authorList>
            <person name="Sakai H."/>
            <person name="Nur N."/>
            <person name="Suwanto A."/>
            <person name="Kurosawa N."/>
        </authorList>
    </citation>
    <scope>NUCLEOTIDE SEQUENCE</scope>
    <source>
        <strain evidence="2">KD-1</strain>
    </source>
</reference>
<feature type="domain" description="SpoVT-AbrB" evidence="1">
    <location>
        <begin position="5"/>
        <end position="50"/>
    </location>
</feature>